<dbReference type="AlphaFoldDB" id="A0A372FSS7"/>
<reference evidence="4 5" key="1">
    <citation type="submission" date="2018-08" db="EMBL/GenBank/DDBJ databases">
        <title>Verrucosispora craniellae sp. nov., isolated from a marine sponge in the South China Sea.</title>
        <authorList>
            <person name="Li L."/>
            <person name="Lin H.W."/>
        </authorList>
    </citation>
    <scope>NUCLEOTIDE SEQUENCE [LARGE SCALE GENOMIC DNA]</scope>
    <source>
        <strain evidence="4 5">LHW63014</strain>
    </source>
</reference>
<proteinExistence type="predicted"/>
<accession>A0A372FSS7</accession>
<gene>
    <name evidence="4" type="ORF">D0Q02_25905</name>
</gene>
<evidence type="ECO:0000313" key="4">
    <source>
        <dbReference type="EMBL" id="RFS43773.1"/>
    </source>
</evidence>
<evidence type="ECO:0000313" key="5">
    <source>
        <dbReference type="Proteomes" id="UP000262621"/>
    </source>
</evidence>
<dbReference type="Proteomes" id="UP000262621">
    <property type="component" value="Unassembled WGS sequence"/>
</dbReference>
<dbReference type="InterPro" id="IPR020806">
    <property type="entry name" value="PKS_PP-bd"/>
</dbReference>
<evidence type="ECO:0000256" key="1">
    <source>
        <dbReference type="ARBA" id="ARBA00022450"/>
    </source>
</evidence>
<dbReference type="PROSITE" id="PS50075">
    <property type="entry name" value="CARRIER"/>
    <property type="match status" value="1"/>
</dbReference>
<dbReference type="OrthoDB" id="156693at2"/>
<dbReference type="EMBL" id="QVFU01000045">
    <property type="protein sequence ID" value="RFS43773.1"/>
    <property type="molecule type" value="Genomic_DNA"/>
</dbReference>
<dbReference type="SMART" id="SM00823">
    <property type="entry name" value="PKS_PP"/>
    <property type="match status" value="1"/>
</dbReference>
<comment type="caution">
    <text evidence="4">The sequence shown here is derived from an EMBL/GenBank/DDBJ whole genome shotgun (WGS) entry which is preliminary data.</text>
</comment>
<keyword evidence="5" id="KW-1185">Reference proteome</keyword>
<evidence type="ECO:0000256" key="2">
    <source>
        <dbReference type="ARBA" id="ARBA00022553"/>
    </source>
</evidence>
<protein>
    <submittedName>
        <fullName evidence="4">Acyl carrier protein</fullName>
    </submittedName>
</protein>
<name>A0A372FSS7_9ACTN</name>
<dbReference type="Pfam" id="PF00550">
    <property type="entry name" value="PP-binding"/>
    <property type="match status" value="1"/>
</dbReference>
<keyword evidence="2" id="KW-0597">Phosphoprotein</keyword>
<dbReference type="SUPFAM" id="SSF47336">
    <property type="entry name" value="ACP-like"/>
    <property type="match status" value="1"/>
</dbReference>
<dbReference type="RefSeq" id="WP_147333568.1">
    <property type="nucleotide sequence ID" value="NZ_CP061725.1"/>
</dbReference>
<dbReference type="InterPro" id="IPR009081">
    <property type="entry name" value="PP-bd_ACP"/>
</dbReference>
<keyword evidence="1" id="KW-0596">Phosphopantetheine</keyword>
<evidence type="ECO:0000259" key="3">
    <source>
        <dbReference type="PROSITE" id="PS50075"/>
    </source>
</evidence>
<dbReference type="InterPro" id="IPR036736">
    <property type="entry name" value="ACP-like_sf"/>
</dbReference>
<dbReference type="Gene3D" id="1.10.1200.10">
    <property type="entry name" value="ACP-like"/>
    <property type="match status" value="1"/>
</dbReference>
<sequence>MELAETLREAVAMLVMTEPEEIGLDTSFAELGVDSLGRLELIALVEQHLGRILPENQTPELDTINEVVKFAESLAAA</sequence>
<organism evidence="4 5">
    <name type="scientific">Micromonospora craniellae</name>
    <dbReference type="NCBI Taxonomy" id="2294034"/>
    <lineage>
        <taxon>Bacteria</taxon>
        <taxon>Bacillati</taxon>
        <taxon>Actinomycetota</taxon>
        <taxon>Actinomycetes</taxon>
        <taxon>Micromonosporales</taxon>
        <taxon>Micromonosporaceae</taxon>
        <taxon>Micromonospora</taxon>
    </lineage>
</organism>
<dbReference type="GO" id="GO:0031177">
    <property type="term" value="F:phosphopantetheine binding"/>
    <property type="evidence" value="ECO:0007669"/>
    <property type="project" value="InterPro"/>
</dbReference>
<feature type="domain" description="Carrier" evidence="3">
    <location>
        <begin position="1"/>
        <end position="75"/>
    </location>
</feature>